<feature type="transmembrane region" description="Helical" evidence="8">
    <location>
        <begin position="857"/>
        <end position="877"/>
    </location>
</feature>
<dbReference type="InterPro" id="IPR017871">
    <property type="entry name" value="ABC_transporter-like_CS"/>
</dbReference>
<feature type="transmembrane region" description="Helical" evidence="8">
    <location>
        <begin position="334"/>
        <end position="356"/>
    </location>
</feature>
<dbReference type="InterPro" id="IPR036640">
    <property type="entry name" value="ABC1_TM_sf"/>
</dbReference>
<dbReference type="PROSITE" id="PS00211">
    <property type="entry name" value="ABC_TRANSPORTER_1"/>
    <property type="match status" value="2"/>
</dbReference>
<evidence type="ECO:0000256" key="8">
    <source>
        <dbReference type="SAM" id="Phobius"/>
    </source>
</evidence>
<comment type="subcellular location">
    <subcellularLocation>
        <location evidence="1">Membrane</location>
        <topology evidence="1">Multi-pass membrane protein</topology>
    </subcellularLocation>
</comment>
<dbReference type="InterPro" id="IPR027417">
    <property type="entry name" value="P-loop_NTPase"/>
</dbReference>
<sequence>MNKDATRMKRNPKETANIFSQLFLWWTLDLFLKGAKTDLEESDIYQPLKEDESEKVTDHLEIYWNHELEKLKKLEYTMGKDGQKVPLKRNARPRLYKALFRAFWLPYAIVGIYLFVQMCILRVLIPILQGWIISYFSNEPKATDQKNVTMIYIACLVICTFISALVANHTTIMLQQIGMRLRVACSSLVYRKTLRLNQTSLSQTGAGQIVNLLSNDVNRFDLLTLFLNYIWIMPIQIVIVGYIMWQKIGVSVFVGIGLLLIISLPIQGTFSLLSRNIRAKIAPLTDRRVQLMNELIAGIQVIKMYAWEKPFSKIVSITRALEIKRIKFSSYVRAAYLAIIVFTERLLLYFTLIMFVLSGNNLSADVTYVLATFFNILQLTAALFFPQALIILGETMVSMNRLEDLLLMDEVNMERFKETPHLRSKDDKLNKATAMDNQVEIFNNKTSEQESYPDRPVCVKLHRVSANWINGHLPPTLCNVSAIIEPGELCALVGPVGSGKSSVLQLLLKELNPGAGSVTFTHDSSTNVFHGKMLSGYLTDNPNLRISYASQEPWLFGGTVRDNILFGQPFNRVRYTEVTKVCALIKDFQQFPQSDMTVVGDRGVSLSGGQRARINLARAVYKQADLYLLDDPLSAVDTHVAKHLYKKCITDYLYGKTRILVTHQLQFLKRAGHIIVLDRGFVKMQGSYKELVESNKDFIEMMNNLATSHETQKKEENARRISEISSRNIRRPSQLSIASSIVYSDIDVSDYTQNNPDGEAMMHGQVSGKVYKEYLHHGGNYFILSVLLLFFIISQVSTTGNDYWVSYWTNLEDLRQSEGTANADQVSKEYMNMRNDSFLSSIFTLNSDGLLSTIDAIYVYTFCILTCTATTLFRSFLFMKICMNSSNNLHNTMFSNLLQARMSFFHTNPSGRILNRFSKDIGTIDELLPKIMLEALQMASVLLAILIMESILNRWMLIPIMILVISFFLVTKFYLGTAQSVKRLEGVTKSPLFSHITATLNGLPTIRSSGAGIEKMMRNKFDVLQDTHSGAWYQVLACGTVFGIVLDTITCLFIACLCYSFILISETDSISGGDVGLAISQSLILTGGLQYGLKQIAETFSLMTAVERILQYTNLPIETTVTSDDPPPPTWPSQGQLMFKDVSMKYNKNDPFVLKNLNVSIEPGWKIGVVGRTGAGKSSLISALFRLFDEGLKGEIRIDGRDTSTVGLQELRSKISIIPQEPVLFSESLRYNLDPFNQYDDVRLWEVLRLVELNEITLDHNVLYGGHNFSVGQRQLICLARAILRNNRLLVLDEATANIDSHTDALIQDTIRSNFRDCTVITIAHRLNTIIDSDRIIVMENGFIVEFGYPYELLHDKPDGYFKQMVEKTGNQMAQNLLEQARKAYQKNKNNRNLDLSTQSSGGSDIIITEQSKL</sequence>
<dbReference type="CDD" id="cd03244">
    <property type="entry name" value="ABCC_MRP_domain2"/>
    <property type="match status" value="1"/>
</dbReference>
<evidence type="ECO:0000256" key="3">
    <source>
        <dbReference type="ARBA" id="ARBA00022692"/>
    </source>
</evidence>
<feature type="transmembrane region" description="Helical" evidence="8">
    <location>
        <begin position="251"/>
        <end position="273"/>
    </location>
</feature>
<dbReference type="GO" id="GO:0005524">
    <property type="term" value="F:ATP binding"/>
    <property type="evidence" value="ECO:0007669"/>
    <property type="project" value="UniProtKB-KW"/>
</dbReference>
<feature type="transmembrane region" description="Helical" evidence="8">
    <location>
        <begin position="1035"/>
        <end position="1062"/>
    </location>
</feature>
<feature type="domain" description="ABC transmembrane type-1" evidence="10">
    <location>
        <begin position="120"/>
        <end position="383"/>
    </location>
</feature>
<evidence type="ECO:0000259" key="9">
    <source>
        <dbReference type="PROSITE" id="PS50893"/>
    </source>
</evidence>
<feature type="transmembrane region" description="Helical" evidence="8">
    <location>
        <begin position="148"/>
        <end position="167"/>
    </location>
</feature>
<dbReference type="EMBL" id="OZ034837">
    <property type="protein sequence ID" value="CAL1678785.1"/>
    <property type="molecule type" value="Genomic_DNA"/>
</dbReference>
<dbReference type="Gene3D" id="3.40.50.300">
    <property type="entry name" value="P-loop containing nucleotide triphosphate hydrolases"/>
    <property type="match status" value="2"/>
</dbReference>
<feature type="transmembrane region" description="Helical" evidence="8">
    <location>
        <begin position="954"/>
        <end position="975"/>
    </location>
</feature>
<keyword evidence="3 8" id="KW-0812">Transmembrane</keyword>
<dbReference type="InterPro" id="IPR011527">
    <property type="entry name" value="ABC1_TM_dom"/>
</dbReference>
<feature type="domain" description="ABC transmembrane type-1" evidence="10">
    <location>
        <begin position="786"/>
        <end position="1090"/>
    </location>
</feature>
<dbReference type="Proteomes" id="UP001497644">
    <property type="component" value="Chromosome 14"/>
</dbReference>
<dbReference type="Gene3D" id="1.20.1560.10">
    <property type="entry name" value="ABC transporter type 1, transmembrane domain"/>
    <property type="match status" value="2"/>
</dbReference>
<dbReference type="SUPFAM" id="SSF52540">
    <property type="entry name" value="P-loop containing nucleoside triphosphate hydrolases"/>
    <property type="match status" value="2"/>
</dbReference>
<evidence type="ECO:0000313" key="12">
    <source>
        <dbReference type="Proteomes" id="UP001497644"/>
    </source>
</evidence>
<protein>
    <recommendedName>
        <fullName evidence="13">Multidrug resistance-associated protein 4-like</fullName>
    </recommendedName>
</protein>
<feature type="domain" description="ABC transporter" evidence="9">
    <location>
        <begin position="1137"/>
        <end position="1366"/>
    </location>
</feature>
<dbReference type="Pfam" id="PF00664">
    <property type="entry name" value="ABC_membrane"/>
    <property type="match status" value="2"/>
</dbReference>
<dbReference type="SMART" id="SM00382">
    <property type="entry name" value="AAA"/>
    <property type="match status" value="2"/>
</dbReference>
<accession>A0AAV2NGB3</accession>
<feature type="transmembrane region" description="Helical" evidence="8">
    <location>
        <begin position="779"/>
        <end position="798"/>
    </location>
</feature>
<dbReference type="GO" id="GO:0140359">
    <property type="term" value="F:ABC-type transporter activity"/>
    <property type="evidence" value="ECO:0007669"/>
    <property type="project" value="InterPro"/>
</dbReference>
<feature type="transmembrane region" description="Helical" evidence="8">
    <location>
        <begin position="222"/>
        <end position="245"/>
    </location>
</feature>
<dbReference type="InterPro" id="IPR003439">
    <property type="entry name" value="ABC_transporter-like_ATP-bd"/>
</dbReference>
<dbReference type="FunFam" id="1.20.1560.10:FF:000014">
    <property type="entry name" value="Multidrug resistance-associated protein member 4"/>
    <property type="match status" value="1"/>
</dbReference>
<keyword evidence="7 8" id="KW-0472">Membrane</keyword>
<dbReference type="PANTHER" id="PTHR24223:SF415">
    <property type="entry name" value="FI20190P1"/>
    <property type="match status" value="1"/>
</dbReference>
<keyword evidence="5" id="KW-0067">ATP-binding</keyword>
<dbReference type="GO" id="GO:0016887">
    <property type="term" value="F:ATP hydrolysis activity"/>
    <property type="evidence" value="ECO:0007669"/>
    <property type="project" value="InterPro"/>
</dbReference>
<reference evidence="11" key="1">
    <citation type="submission" date="2024-04" db="EMBL/GenBank/DDBJ databases">
        <authorList>
            <consortium name="Molecular Ecology Group"/>
        </authorList>
    </citation>
    <scope>NUCLEOTIDE SEQUENCE</scope>
</reference>
<keyword evidence="12" id="KW-1185">Reference proteome</keyword>
<gene>
    <name evidence="11" type="ORF">LPLAT_LOCUS4559</name>
</gene>
<evidence type="ECO:0000313" key="11">
    <source>
        <dbReference type="EMBL" id="CAL1678785.1"/>
    </source>
</evidence>
<dbReference type="Pfam" id="PF00005">
    <property type="entry name" value="ABC_tran"/>
    <property type="match status" value="2"/>
</dbReference>
<evidence type="ECO:0000256" key="6">
    <source>
        <dbReference type="ARBA" id="ARBA00022989"/>
    </source>
</evidence>
<evidence type="ECO:0000259" key="10">
    <source>
        <dbReference type="PROSITE" id="PS50929"/>
    </source>
</evidence>
<dbReference type="SUPFAM" id="SSF90123">
    <property type="entry name" value="ABC transporter transmembrane region"/>
    <property type="match status" value="2"/>
</dbReference>
<keyword evidence="4" id="KW-0547">Nucleotide-binding</keyword>
<feature type="domain" description="ABC transporter" evidence="9">
    <location>
        <begin position="459"/>
        <end position="704"/>
    </location>
</feature>
<evidence type="ECO:0000256" key="2">
    <source>
        <dbReference type="ARBA" id="ARBA00022448"/>
    </source>
</evidence>
<feature type="transmembrane region" description="Helical" evidence="8">
    <location>
        <begin position="102"/>
        <end position="128"/>
    </location>
</feature>
<dbReference type="PANTHER" id="PTHR24223">
    <property type="entry name" value="ATP-BINDING CASSETTE SUB-FAMILY C"/>
    <property type="match status" value="1"/>
</dbReference>
<dbReference type="InterPro" id="IPR050173">
    <property type="entry name" value="ABC_transporter_C-like"/>
</dbReference>
<dbReference type="CDD" id="cd03250">
    <property type="entry name" value="ABCC_MRP_domain1"/>
    <property type="match status" value="1"/>
</dbReference>
<dbReference type="FunFam" id="3.40.50.300:FF:000163">
    <property type="entry name" value="Multidrug resistance-associated protein member 4"/>
    <property type="match status" value="1"/>
</dbReference>
<dbReference type="PROSITE" id="PS50929">
    <property type="entry name" value="ABC_TM1F"/>
    <property type="match status" value="2"/>
</dbReference>
<dbReference type="FunFam" id="3.40.50.300:FF:000997">
    <property type="entry name" value="Multidrug resistance-associated protein 1"/>
    <property type="match status" value="1"/>
</dbReference>
<dbReference type="GO" id="GO:0016020">
    <property type="term" value="C:membrane"/>
    <property type="evidence" value="ECO:0007669"/>
    <property type="project" value="UniProtKB-SubCell"/>
</dbReference>
<organism evidence="11 12">
    <name type="scientific">Lasius platythorax</name>
    <dbReference type="NCBI Taxonomy" id="488582"/>
    <lineage>
        <taxon>Eukaryota</taxon>
        <taxon>Metazoa</taxon>
        <taxon>Ecdysozoa</taxon>
        <taxon>Arthropoda</taxon>
        <taxon>Hexapoda</taxon>
        <taxon>Insecta</taxon>
        <taxon>Pterygota</taxon>
        <taxon>Neoptera</taxon>
        <taxon>Endopterygota</taxon>
        <taxon>Hymenoptera</taxon>
        <taxon>Apocrita</taxon>
        <taxon>Aculeata</taxon>
        <taxon>Formicoidea</taxon>
        <taxon>Formicidae</taxon>
        <taxon>Formicinae</taxon>
        <taxon>Lasius</taxon>
        <taxon>Lasius</taxon>
    </lineage>
</organism>
<evidence type="ECO:0000256" key="1">
    <source>
        <dbReference type="ARBA" id="ARBA00004141"/>
    </source>
</evidence>
<evidence type="ECO:0000256" key="4">
    <source>
        <dbReference type="ARBA" id="ARBA00022741"/>
    </source>
</evidence>
<dbReference type="InterPro" id="IPR003593">
    <property type="entry name" value="AAA+_ATPase"/>
</dbReference>
<keyword evidence="6 8" id="KW-1133">Transmembrane helix</keyword>
<name>A0AAV2NGB3_9HYME</name>
<proteinExistence type="predicted"/>
<dbReference type="PROSITE" id="PS50893">
    <property type="entry name" value="ABC_TRANSPORTER_2"/>
    <property type="match status" value="2"/>
</dbReference>
<evidence type="ECO:0000256" key="5">
    <source>
        <dbReference type="ARBA" id="ARBA00022840"/>
    </source>
</evidence>
<feature type="transmembrane region" description="Helical" evidence="8">
    <location>
        <begin position="368"/>
        <end position="392"/>
    </location>
</feature>
<dbReference type="FunFam" id="1.20.1560.10:FF:000026">
    <property type="entry name" value="Multidrug resistance-associated protein lethal(2)03659"/>
    <property type="match status" value="1"/>
</dbReference>
<keyword evidence="2" id="KW-0813">Transport</keyword>
<evidence type="ECO:0000256" key="7">
    <source>
        <dbReference type="ARBA" id="ARBA00023136"/>
    </source>
</evidence>
<evidence type="ECO:0008006" key="13">
    <source>
        <dbReference type="Google" id="ProtNLM"/>
    </source>
</evidence>